<keyword evidence="7" id="KW-0472">Membrane</keyword>
<reference evidence="9" key="1">
    <citation type="submission" date="2022-04" db="EMBL/GenBank/DDBJ databases">
        <title>Roseomonas acroporae sp. nov., isolated from coral Acropora digitifera.</title>
        <authorList>
            <person name="Sun H."/>
        </authorList>
    </citation>
    <scope>NUCLEOTIDE SEQUENCE</scope>
    <source>
        <strain evidence="9">NAR14</strain>
    </source>
</reference>
<comment type="similarity">
    <text evidence="2">Belongs to the ABC transporter superfamily.</text>
</comment>
<keyword evidence="6 9" id="KW-0067">ATP-binding</keyword>
<evidence type="ECO:0000256" key="3">
    <source>
        <dbReference type="ARBA" id="ARBA00022448"/>
    </source>
</evidence>
<proteinExistence type="inferred from homology"/>
<comment type="subcellular location">
    <subcellularLocation>
        <location evidence="1">Cell inner membrane</location>
        <topology evidence="1">Peripheral membrane protein</topology>
    </subcellularLocation>
</comment>
<dbReference type="SUPFAM" id="SSF52540">
    <property type="entry name" value="P-loop containing nucleoside triphosphate hydrolases"/>
    <property type="match status" value="1"/>
</dbReference>
<keyword evidence="5" id="KW-0547">Nucleotide-binding</keyword>
<dbReference type="InterPro" id="IPR050388">
    <property type="entry name" value="ABC_Ni/Peptide_Import"/>
</dbReference>
<name>A0A9X1YB09_9PROT</name>
<protein>
    <submittedName>
        <fullName evidence="9">ATP-binding cassette domain-containing protein</fullName>
    </submittedName>
</protein>
<gene>
    <name evidence="9" type="ORF">M0638_20715</name>
</gene>
<evidence type="ECO:0000313" key="9">
    <source>
        <dbReference type="EMBL" id="MCK8786798.1"/>
    </source>
</evidence>
<evidence type="ECO:0000256" key="5">
    <source>
        <dbReference type="ARBA" id="ARBA00022741"/>
    </source>
</evidence>
<dbReference type="GO" id="GO:0005886">
    <property type="term" value="C:plasma membrane"/>
    <property type="evidence" value="ECO:0007669"/>
    <property type="project" value="UniProtKB-SubCell"/>
</dbReference>
<dbReference type="InterPro" id="IPR017871">
    <property type="entry name" value="ABC_transporter-like_CS"/>
</dbReference>
<dbReference type="Gene3D" id="3.40.50.300">
    <property type="entry name" value="P-loop containing nucleotide triphosphate hydrolases"/>
    <property type="match status" value="1"/>
</dbReference>
<dbReference type="PROSITE" id="PS00211">
    <property type="entry name" value="ABC_TRANSPORTER_1"/>
    <property type="match status" value="1"/>
</dbReference>
<dbReference type="RefSeq" id="WP_248668911.1">
    <property type="nucleotide sequence ID" value="NZ_JALPRX010000097.1"/>
</dbReference>
<evidence type="ECO:0000256" key="1">
    <source>
        <dbReference type="ARBA" id="ARBA00004417"/>
    </source>
</evidence>
<evidence type="ECO:0000256" key="6">
    <source>
        <dbReference type="ARBA" id="ARBA00022840"/>
    </source>
</evidence>
<sequence>MGGDALLTVEKLSVAFGPRRVVQDVSFAIRPGETLALVGESGSGKSLTALSVLRLLPPGGTNPAGRIVLDGTEVLRASEREMRGLRGGTAGMVFQEPMTSLNPLHTVGRQVGEAVTLHRPLRGEALRERVVALLERAGLRNAADRLGAYPHQLSGGQRQRVMIAAALANDPKLLIADEPTTALD</sequence>
<dbReference type="PANTHER" id="PTHR43297:SF2">
    <property type="entry name" value="DIPEPTIDE TRANSPORT ATP-BINDING PROTEIN DPPD"/>
    <property type="match status" value="1"/>
</dbReference>
<keyword evidence="4" id="KW-1003">Cell membrane</keyword>
<dbReference type="PROSITE" id="PS50893">
    <property type="entry name" value="ABC_TRANSPORTER_2"/>
    <property type="match status" value="1"/>
</dbReference>
<evidence type="ECO:0000259" key="8">
    <source>
        <dbReference type="PROSITE" id="PS50893"/>
    </source>
</evidence>
<dbReference type="PANTHER" id="PTHR43297">
    <property type="entry name" value="OLIGOPEPTIDE TRANSPORT ATP-BINDING PROTEIN APPD"/>
    <property type="match status" value="1"/>
</dbReference>
<dbReference type="InterPro" id="IPR003593">
    <property type="entry name" value="AAA+_ATPase"/>
</dbReference>
<keyword evidence="10" id="KW-1185">Reference proteome</keyword>
<dbReference type="SMART" id="SM00382">
    <property type="entry name" value="AAA"/>
    <property type="match status" value="1"/>
</dbReference>
<dbReference type="CDD" id="cd03257">
    <property type="entry name" value="ABC_NikE_OppD_transporters"/>
    <property type="match status" value="1"/>
</dbReference>
<evidence type="ECO:0000256" key="7">
    <source>
        <dbReference type="ARBA" id="ARBA00023136"/>
    </source>
</evidence>
<feature type="non-terminal residue" evidence="9">
    <location>
        <position position="184"/>
    </location>
</feature>
<keyword evidence="3" id="KW-0813">Transport</keyword>
<dbReference type="InterPro" id="IPR003439">
    <property type="entry name" value="ABC_transporter-like_ATP-bd"/>
</dbReference>
<evidence type="ECO:0000313" key="10">
    <source>
        <dbReference type="Proteomes" id="UP001139516"/>
    </source>
</evidence>
<dbReference type="Pfam" id="PF00005">
    <property type="entry name" value="ABC_tran"/>
    <property type="match status" value="1"/>
</dbReference>
<dbReference type="EMBL" id="JALPRX010000097">
    <property type="protein sequence ID" value="MCK8786798.1"/>
    <property type="molecule type" value="Genomic_DNA"/>
</dbReference>
<dbReference type="InterPro" id="IPR027417">
    <property type="entry name" value="P-loop_NTPase"/>
</dbReference>
<evidence type="ECO:0000256" key="4">
    <source>
        <dbReference type="ARBA" id="ARBA00022475"/>
    </source>
</evidence>
<dbReference type="GO" id="GO:0016887">
    <property type="term" value="F:ATP hydrolysis activity"/>
    <property type="evidence" value="ECO:0007669"/>
    <property type="project" value="InterPro"/>
</dbReference>
<dbReference type="GO" id="GO:0005524">
    <property type="term" value="F:ATP binding"/>
    <property type="evidence" value="ECO:0007669"/>
    <property type="project" value="UniProtKB-KW"/>
</dbReference>
<accession>A0A9X1YB09</accession>
<comment type="caution">
    <text evidence="9">The sequence shown here is derived from an EMBL/GenBank/DDBJ whole genome shotgun (WGS) entry which is preliminary data.</text>
</comment>
<dbReference type="Proteomes" id="UP001139516">
    <property type="component" value="Unassembled WGS sequence"/>
</dbReference>
<evidence type="ECO:0000256" key="2">
    <source>
        <dbReference type="ARBA" id="ARBA00005417"/>
    </source>
</evidence>
<organism evidence="9 10">
    <name type="scientific">Roseomonas acroporae</name>
    <dbReference type="NCBI Taxonomy" id="2937791"/>
    <lineage>
        <taxon>Bacteria</taxon>
        <taxon>Pseudomonadati</taxon>
        <taxon>Pseudomonadota</taxon>
        <taxon>Alphaproteobacteria</taxon>
        <taxon>Acetobacterales</taxon>
        <taxon>Roseomonadaceae</taxon>
        <taxon>Roseomonas</taxon>
    </lineage>
</organism>
<feature type="domain" description="ABC transporter" evidence="8">
    <location>
        <begin position="7"/>
        <end position="184"/>
    </location>
</feature>
<dbReference type="AlphaFoldDB" id="A0A9X1YB09"/>